<evidence type="ECO:0000313" key="2">
    <source>
        <dbReference type="EMBL" id="TSA86247.1"/>
    </source>
</evidence>
<accession>A0A553V170</accession>
<dbReference type="Gene3D" id="3.60.15.10">
    <property type="entry name" value="Ribonuclease Z/Hydroxyacylglutathione hydrolase-like"/>
    <property type="match status" value="1"/>
</dbReference>
<reference evidence="2" key="2">
    <citation type="submission" date="2019-07" db="EMBL/GenBank/DDBJ databases">
        <authorList>
            <person name="Papic B."/>
        </authorList>
    </citation>
    <scope>NUCLEOTIDE SEQUENCE [LARGE SCALE GENOMIC DNA]</scope>
    <source>
        <strain evidence="2">L8b</strain>
    </source>
</reference>
<dbReference type="GO" id="GO:0016787">
    <property type="term" value="F:hydrolase activity"/>
    <property type="evidence" value="ECO:0007669"/>
    <property type="project" value="UniProtKB-KW"/>
</dbReference>
<evidence type="ECO:0000256" key="1">
    <source>
        <dbReference type="ARBA" id="ARBA00010303"/>
    </source>
</evidence>
<dbReference type="GO" id="GO:0005737">
    <property type="term" value="C:cytoplasm"/>
    <property type="evidence" value="ECO:0007669"/>
    <property type="project" value="TreeGrafter"/>
</dbReference>
<proteinExistence type="inferred from homology"/>
<sequence length="566" mass="64334">MSANPPKDAKSPQPPIKLRRVGLFETSVNTEVIPVRGLLEGINDIGKFIVSMKKHVKLGEKPEVEWIIDKTCNHRGDKLLHNKGIAGCPHCNWALDLKTLTYHNGYRKQPLKYHIEGRSLHVQTSIDLSNPYQSSFKGDFKIRWLNHACLHIEAGGIKCVTDPWLLGPSFLGSGYLETASCKEAVHCLVNADFIFISSNRSSCLHPQTLAFVPKSKPFLIGNFASKSIEKALRGLGFTEIYTLEFQEIYEFSSFFQFSILKAGDGSEESGLYLCLSGHDVIINAYGNYLNTFNLPTDLTLLCTSFAGATSGFPFCIDNYNSEQKKALHTNHLEGLKQQLELLLESTNASYVMPIATPYIQEAARDQEVQNANAKNALDYGKQICDTYTRSHRESPVVWLQPDYTLTLEFKENDLIQWREDVHVLKRDVPQRYVDFYTRTFVYDANKLINYLKLSGYKAQQIVAFVPTDGSFEKVVGPIVQADFATQSFKIIEANAIITKQQGYRVMVLKVRGEILACVVENHLPFEEILRGFHCRIQRTPNVYEAQFWRYFSHFYTDSKPYTIQLV</sequence>
<dbReference type="OrthoDB" id="5657199at2"/>
<name>A0A553V170_9HELI</name>
<dbReference type="Proteomes" id="UP000319322">
    <property type="component" value="Unassembled WGS sequence"/>
</dbReference>
<dbReference type="InterPro" id="IPR027033">
    <property type="entry name" value="Cnh"/>
</dbReference>
<organism evidence="2 3">
    <name type="scientific">Helicobacter mehlei</name>
    <dbReference type="NCBI Taxonomy" id="2316080"/>
    <lineage>
        <taxon>Bacteria</taxon>
        <taxon>Pseudomonadati</taxon>
        <taxon>Campylobacterota</taxon>
        <taxon>Epsilonproteobacteria</taxon>
        <taxon>Campylobacterales</taxon>
        <taxon>Helicobacteraceae</taxon>
        <taxon>Helicobacter</taxon>
    </lineage>
</organism>
<comment type="caution">
    <text evidence="2">The sequence shown here is derived from an EMBL/GenBank/DDBJ whole genome shotgun (WGS) entry which is preliminary data.</text>
</comment>
<dbReference type="RefSeq" id="WP_120948548.1">
    <property type="nucleotide sequence ID" value="NZ_QXQP01000014.1"/>
</dbReference>
<dbReference type="GO" id="GO:0046381">
    <property type="term" value="P:CMP-N-acetylneuraminate metabolic process"/>
    <property type="evidence" value="ECO:0007669"/>
    <property type="project" value="TreeGrafter"/>
</dbReference>
<dbReference type="PANTHER" id="PTHR46522">
    <property type="entry name" value="CYTIDINE MONOPHOSPHATE-N-ACETYLNEURAMINIC ACID HYDROXYLASE"/>
    <property type="match status" value="1"/>
</dbReference>
<evidence type="ECO:0000313" key="3">
    <source>
        <dbReference type="Proteomes" id="UP000319322"/>
    </source>
</evidence>
<dbReference type="GO" id="GO:0030338">
    <property type="term" value="F:CMP-N-acetylneuraminate monooxygenase activity"/>
    <property type="evidence" value="ECO:0007669"/>
    <property type="project" value="TreeGrafter"/>
</dbReference>
<keyword evidence="2" id="KW-0378">Hydrolase</keyword>
<comment type="similarity">
    <text evidence="1">Belongs to the CMP-Neu5Ac hydroxylase family.</text>
</comment>
<dbReference type="AlphaFoldDB" id="A0A553V170"/>
<dbReference type="InterPro" id="IPR036866">
    <property type="entry name" value="RibonucZ/Hydroxyglut_hydro"/>
</dbReference>
<dbReference type="PANTHER" id="PTHR46522:SF1">
    <property type="entry name" value="INACTIVE CYTIDINE MONOPHOSPHATE-N-ACETYLNEURAMINIC ACID HYDROXYLASE"/>
    <property type="match status" value="1"/>
</dbReference>
<dbReference type="EMBL" id="VKGC01000003">
    <property type="protein sequence ID" value="TSA86247.1"/>
    <property type="molecule type" value="Genomic_DNA"/>
</dbReference>
<reference evidence="2" key="1">
    <citation type="submission" date="2019-07" db="EMBL/GenBank/DDBJ databases">
        <title>Helicobacter labacensis sp. nov., Helicobacter mehlei sp. nov. and Helicobacter vulpis sp. nov., isolated from gastric mucosa of red fox (Vulpis vulpis).</title>
        <authorList>
            <person name="Kusar D."/>
            <person name="Gruntar I."/>
            <person name="Pate M."/>
            <person name="Zajc U."/>
            <person name="Ocepek M."/>
        </authorList>
    </citation>
    <scope>NUCLEOTIDE SEQUENCE [LARGE SCALE GENOMIC DNA]</scope>
    <source>
        <strain evidence="2">L8b</strain>
    </source>
</reference>
<protein>
    <submittedName>
        <fullName evidence="2">MBL fold metallo-hydrolase</fullName>
    </submittedName>
</protein>
<keyword evidence="3" id="KW-1185">Reference proteome</keyword>
<gene>
    <name evidence="2" type="ORF">FNE76_01840</name>
</gene>